<gene>
    <name evidence="1" type="ORF">PACLA_8A064239</name>
</gene>
<evidence type="ECO:0000313" key="2">
    <source>
        <dbReference type="Proteomes" id="UP001152795"/>
    </source>
</evidence>
<accession>A0A7D9DEI4</accession>
<sequence length="577" mass="65890">MTTFQQYAFSLRKRQEMKHIQIRNIAKGSGRRLKCEEFPELPICLEYVFGEGDRIHRSGGGLEAHPKLLDTTLYKALDNATSMKQAKDFISALNPNVKVSLSTLYNYTMNYKKGTHQAKAHHHVRGITANISLHKPPNTAEIKHPINAHWSTANVNYLVDLSAENPDSHLVDSKDAKCVVCGDIDLVLRPGKSWQTFETPDHTFDQSRKNAITPISHLLMETKVSQQITTNDDVHCPVPCTESTIHLTRTGQAITLINISFFEPETVFRVFNEFFYLLSLPSLDAYFRNPKTGKLKEVISFVVDNGPSEAPSNLLVKLLLVRLRNLLNVDRVTQISFAEYLSKRNYVERVHAVENNLLSAHGPFNSKQVHSVCDTGSEKHKENMEKMAQGVVSCLNKGSFGQRPLLCFRGIADQMLFDDEDVLKTFAALSDYRKQTYDVTYAPVNNAIMSYLENVWGFNKGFVGSYSSDYKTLQEYAYCDKYSTTVYRDDENWTGTTLPRYERQPIPDYHRWIISGEYHYLSYEQRRNLLHGPWDNCPELFLPERILKACFRAFPNPASDMISAISLLAWVSEKDVQ</sequence>
<name>A0A7D9DEI4_PARCT</name>
<dbReference type="EMBL" id="CACRXK020000665">
    <property type="protein sequence ID" value="CAB3983846.1"/>
    <property type="molecule type" value="Genomic_DNA"/>
</dbReference>
<dbReference type="AlphaFoldDB" id="A0A7D9DEI4"/>
<organism evidence="1 2">
    <name type="scientific">Paramuricea clavata</name>
    <name type="common">Red gorgonian</name>
    <name type="synonym">Violescent sea-whip</name>
    <dbReference type="NCBI Taxonomy" id="317549"/>
    <lineage>
        <taxon>Eukaryota</taxon>
        <taxon>Metazoa</taxon>
        <taxon>Cnidaria</taxon>
        <taxon>Anthozoa</taxon>
        <taxon>Octocorallia</taxon>
        <taxon>Malacalcyonacea</taxon>
        <taxon>Plexauridae</taxon>
        <taxon>Paramuricea</taxon>
    </lineage>
</organism>
<keyword evidence="2" id="KW-1185">Reference proteome</keyword>
<reference evidence="1" key="1">
    <citation type="submission" date="2020-04" db="EMBL/GenBank/DDBJ databases">
        <authorList>
            <person name="Alioto T."/>
            <person name="Alioto T."/>
            <person name="Gomez Garrido J."/>
        </authorList>
    </citation>
    <scope>NUCLEOTIDE SEQUENCE</scope>
    <source>
        <strain evidence="1">A484AB</strain>
    </source>
</reference>
<proteinExistence type="predicted"/>
<comment type="caution">
    <text evidence="1">The sequence shown here is derived from an EMBL/GenBank/DDBJ whole genome shotgun (WGS) entry which is preliminary data.</text>
</comment>
<evidence type="ECO:0000313" key="1">
    <source>
        <dbReference type="EMBL" id="CAB3983846.1"/>
    </source>
</evidence>
<protein>
    <submittedName>
        <fullName evidence="1">Uncharacterized protein</fullName>
    </submittedName>
</protein>
<dbReference type="OrthoDB" id="5988483at2759"/>
<dbReference type="Proteomes" id="UP001152795">
    <property type="component" value="Unassembled WGS sequence"/>
</dbReference>